<gene>
    <name evidence="2" type="ORF">SAMN02744040_00125</name>
</gene>
<evidence type="ECO:0000313" key="3">
    <source>
        <dbReference type="Proteomes" id="UP000242520"/>
    </source>
</evidence>
<name>A0A1M5NMM8_9FIRM</name>
<reference evidence="3" key="1">
    <citation type="submission" date="2016-11" db="EMBL/GenBank/DDBJ databases">
        <authorList>
            <person name="Varghese N."/>
            <person name="Submissions S."/>
        </authorList>
    </citation>
    <scope>NUCLEOTIDE SEQUENCE [LARGE SCALE GENOMIC DNA]</scope>
    <source>
        <strain evidence="3">DSM 15285</strain>
    </source>
</reference>
<keyword evidence="1" id="KW-0175">Coiled coil</keyword>
<accession>A0A1M5NMM8</accession>
<keyword evidence="3" id="KW-1185">Reference proteome</keyword>
<dbReference type="RefSeq" id="WP_072722934.1">
    <property type="nucleotide sequence ID" value="NZ_FQXH01000005.1"/>
</dbReference>
<dbReference type="Proteomes" id="UP000242520">
    <property type="component" value="Unassembled WGS sequence"/>
</dbReference>
<dbReference type="AlphaFoldDB" id="A0A1M5NMM8"/>
<protein>
    <submittedName>
        <fullName evidence="2">Uncharacterized protein</fullName>
    </submittedName>
</protein>
<evidence type="ECO:0000256" key="1">
    <source>
        <dbReference type="SAM" id="Coils"/>
    </source>
</evidence>
<dbReference type="STRING" id="1123350.SAMN02744040_00125"/>
<feature type="coiled-coil region" evidence="1">
    <location>
        <begin position="31"/>
        <end position="79"/>
    </location>
</feature>
<organism evidence="2 3">
    <name type="scientific">Tepidibacter thalassicus DSM 15285</name>
    <dbReference type="NCBI Taxonomy" id="1123350"/>
    <lineage>
        <taxon>Bacteria</taxon>
        <taxon>Bacillati</taxon>
        <taxon>Bacillota</taxon>
        <taxon>Clostridia</taxon>
        <taxon>Peptostreptococcales</taxon>
        <taxon>Peptostreptococcaceae</taxon>
        <taxon>Tepidibacter</taxon>
    </lineage>
</organism>
<dbReference type="EMBL" id="FQXH01000005">
    <property type="protein sequence ID" value="SHG90834.1"/>
    <property type="molecule type" value="Genomic_DNA"/>
</dbReference>
<evidence type="ECO:0000313" key="2">
    <source>
        <dbReference type="EMBL" id="SHG90834.1"/>
    </source>
</evidence>
<proteinExistence type="predicted"/>
<sequence length="108" mass="12555">MNECKDCIQVKNLEDRIKSVWNAINETKGFIKDFEKRITDLEIAKSESRKDIERIFDAIETIEKNIVKIADAMEAMKSKDIKTYDNLKYEVIKYIVLAGLAFAMAKLF</sequence>